<gene>
    <name evidence="1" type="ORF">C9374_000893</name>
</gene>
<dbReference type="EMBL" id="PYSW02000011">
    <property type="protein sequence ID" value="KAG2388043.1"/>
    <property type="molecule type" value="Genomic_DNA"/>
</dbReference>
<dbReference type="Proteomes" id="UP000816034">
    <property type="component" value="Unassembled WGS sequence"/>
</dbReference>
<evidence type="ECO:0000313" key="1">
    <source>
        <dbReference type="EMBL" id="KAG2388043.1"/>
    </source>
</evidence>
<protein>
    <submittedName>
        <fullName evidence="1">Uncharacterized protein</fullName>
    </submittedName>
</protein>
<accession>A0AA88KMX9</accession>
<dbReference type="AlphaFoldDB" id="A0AA88KMX9"/>
<reference evidence="1 2" key="1">
    <citation type="journal article" date="2018" name="BMC Genomics">
        <title>The genome of Naegleria lovaniensis, the basis for a comparative approach to unravel pathogenicity factors of the human pathogenic amoeba N. fowleri.</title>
        <authorList>
            <person name="Liechti N."/>
            <person name="Schurch N."/>
            <person name="Bruggmann R."/>
            <person name="Wittwer M."/>
        </authorList>
    </citation>
    <scope>NUCLEOTIDE SEQUENCE [LARGE SCALE GENOMIC DNA]</scope>
    <source>
        <strain evidence="1 2">ATCC 30569</strain>
    </source>
</reference>
<dbReference type="RefSeq" id="XP_044552035.1">
    <property type="nucleotide sequence ID" value="XM_044699060.1"/>
</dbReference>
<keyword evidence="2" id="KW-1185">Reference proteome</keyword>
<evidence type="ECO:0000313" key="2">
    <source>
        <dbReference type="Proteomes" id="UP000816034"/>
    </source>
</evidence>
<comment type="caution">
    <text evidence="1">The sequence shown here is derived from an EMBL/GenBank/DDBJ whole genome shotgun (WGS) entry which is preliminary data.</text>
</comment>
<proteinExistence type="predicted"/>
<dbReference type="GeneID" id="68093349"/>
<sequence>MSVKRIKGPSLFLKMSLSVLVLVITFVLVVCNCCLSEQAKTPDNQTKYFVDLEHYGKDLRNYTNLANILNTLPYEKEARSLIRQVLKKEDKLWNEFSKARLRLMICRKTIDDLRSELPRVDDEHKLIKHLDYIVQEEIKADDDDLTEMLTSAEDSTRTSQDDIKEFLQELNHDLEQYNDQYLKKVVMYEFGLQTRNRTITAVASILRGRSFPTALDMCKALSKELTTDTHISCRKIKKHGPSP</sequence>
<name>A0AA88KMX9_NAELO</name>
<organism evidence="1 2">
    <name type="scientific">Naegleria lovaniensis</name>
    <name type="common">Amoeba</name>
    <dbReference type="NCBI Taxonomy" id="51637"/>
    <lineage>
        <taxon>Eukaryota</taxon>
        <taxon>Discoba</taxon>
        <taxon>Heterolobosea</taxon>
        <taxon>Tetramitia</taxon>
        <taxon>Eutetramitia</taxon>
        <taxon>Vahlkampfiidae</taxon>
        <taxon>Naegleria</taxon>
    </lineage>
</organism>